<dbReference type="AlphaFoldDB" id="X7YIB8"/>
<gene>
    <name evidence="2" type="ORF">I553_0432</name>
</gene>
<sequence>MSRGSAVPSRSSASHIASRLDFHGGTGFPTLYPMLTGGEAASPVKVVLIAGVIGCVVGLKLVG</sequence>
<evidence type="ECO:0000313" key="2">
    <source>
        <dbReference type="EMBL" id="EUA06819.1"/>
    </source>
</evidence>
<name>X7YIB8_MYCXE</name>
<reference evidence="2" key="1">
    <citation type="submission" date="2014-01" db="EMBL/GenBank/DDBJ databases">
        <authorList>
            <person name="Brown-Elliot B."/>
            <person name="Wallace R."/>
            <person name="Lenaerts A."/>
            <person name="Ordway D."/>
            <person name="DeGroote M.A."/>
            <person name="Parker T."/>
            <person name="Sizemore C."/>
            <person name="Tallon L.J."/>
            <person name="Sadzewicz L.K."/>
            <person name="Sengamalay N."/>
            <person name="Fraser C.M."/>
            <person name="Hine E."/>
            <person name="Shefchek K.A."/>
            <person name="Das S.P."/>
            <person name="Tettelin H."/>
        </authorList>
    </citation>
    <scope>NUCLEOTIDE SEQUENCE [LARGE SCALE GENOMIC DNA]</scope>
    <source>
        <strain evidence="2">4042</strain>
    </source>
</reference>
<feature type="transmembrane region" description="Helical" evidence="1">
    <location>
        <begin position="40"/>
        <end position="62"/>
    </location>
</feature>
<dbReference type="PATRIC" id="fig|1299334.3.peg.10017"/>
<keyword evidence="1" id="KW-0472">Membrane</keyword>
<keyword evidence="1" id="KW-1133">Transmembrane helix</keyword>
<comment type="caution">
    <text evidence="2">The sequence shown here is derived from an EMBL/GenBank/DDBJ whole genome shotgun (WGS) entry which is preliminary data.</text>
</comment>
<dbReference type="EMBL" id="JAOB01000093">
    <property type="protein sequence ID" value="EUA06819.1"/>
    <property type="molecule type" value="Genomic_DNA"/>
</dbReference>
<protein>
    <submittedName>
        <fullName evidence="2">Uncharacterized protein</fullName>
    </submittedName>
</protein>
<accession>X7YIB8</accession>
<keyword evidence="1" id="KW-0812">Transmembrane</keyword>
<organism evidence="2">
    <name type="scientific">Mycobacterium xenopi 4042</name>
    <dbReference type="NCBI Taxonomy" id="1299334"/>
    <lineage>
        <taxon>Bacteria</taxon>
        <taxon>Bacillati</taxon>
        <taxon>Actinomycetota</taxon>
        <taxon>Actinomycetes</taxon>
        <taxon>Mycobacteriales</taxon>
        <taxon>Mycobacteriaceae</taxon>
        <taxon>Mycobacterium</taxon>
    </lineage>
</organism>
<evidence type="ECO:0000256" key="1">
    <source>
        <dbReference type="SAM" id="Phobius"/>
    </source>
</evidence>
<proteinExistence type="predicted"/>